<organism evidence="2 3">
    <name type="scientific">Persicimonas caeni</name>
    <dbReference type="NCBI Taxonomy" id="2292766"/>
    <lineage>
        <taxon>Bacteria</taxon>
        <taxon>Deltaproteobacteria</taxon>
        <taxon>Bradymonadales</taxon>
        <taxon>Bradymonadaceae</taxon>
        <taxon>Persicimonas</taxon>
    </lineage>
</organism>
<evidence type="ECO:0000313" key="3">
    <source>
        <dbReference type="Proteomes" id="UP000315995"/>
    </source>
</evidence>
<protein>
    <submittedName>
        <fullName evidence="2">NDP-sugar synthase</fullName>
    </submittedName>
</protein>
<dbReference type="Proteomes" id="UP000315995">
    <property type="component" value="Chromosome"/>
</dbReference>
<proteinExistence type="predicted"/>
<feature type="domain" description="Nucleotidyl transferase" evidence="1">
    <location>
        <begin position="9"/>
        <end position="228"/>
    </location>
</feature>
<dbReference type="OrthoDB" id="9788272at2"/>
<dbReference type="InterPro" id="IPR029044">
    <property type="entry name" value="Nucleotide-diphossugar_trans"/>
</dbReference>
<dbReference type="PANTHER" id="PTHR22572">
    <property type="entry name" value="SUGAR-1-PHOSPHATE GUANYL TRANSFERASE"/>
    <property type="match status" value="1"/>
</dbReference>
<name>A0A4Y6PN38_PERCE</name>
<dbReference type="SUPFAM" id="SSF53448">
    <property type="entry name" value="Nucleotide-diphospho-sugar transferases"/>
    <property type="match status" value="1"/>
</dbReference>
<dbReference type="Pfam" id="PF00483">
    <property type="entry name" value="NTP_transferase"/>
    <property type="match status" value="1"/>
</dbReference>
<accession>A0A5B8Y349</accession>
<dbReference type="EMBL" id="CP041186">
    <property type="protein sequence ID" value="QDG49225.1"/>
    <property type="molecule type" value="Genomic_DNA"/>
</dbReference>
<evidence type="ECO:0000313" key="2">
    <source>
        <dbReference type="EMBL" id="QDG49225.1"/>
    </source>
</evidence>
<dbReference type="InterPro" id="IPR050486">
    <property type="entry name" value="Mannose-1P_guanyltransferase"/>
</dbReference>
<gene>
    <name evidence="2" type="ORF">FIV42_00255</name>
</gene>
<dbReference type="SUPFAM" id="SSF51161">
    <property type="entry name" value="Trimeric LpxA-like enzymes"/>
    <property type="match status" value="1"/>
</dbReference>
<dbReference type="Gene3D" id="3.90.550.10">
    <property type="entry name" value="Spore Coat Polysaccharide Biosynthesis Protein SpsA, Chain A"/>
    <property type="match status" value="1"/>
</dbReference>
<sequence length="337" mass="35961">MSDREVVGAVLCAGFGTRLKPLTEAIPKPLLPFLNIPIVTYALDHLAKADISKVAINLHHLADSIPPVVDRIGEQFGLAPVYSREWEILGTAGGIRGMWKALGEPDATLVALNGDSVMNVDLAHHIAEHRKSGARATVVVRPKAEDQPGKVWLDADGNLRGLRDMRHPDAGAQLTEYDFTGVHILEPELLEEIPLEMGCMVGDVYGPLMEEGETFHASVNDGFWAALDNPKLFLDTTCQVLDDPGLFEQAPLPEALADGLFIYNPDAVSDQSACAKPVLLGGHTTVADGAKLGPNVVADGVDIGEGAVVRNAIVYGMGDIDGEWRDCIAVAGKVAQI</sequence>
<reference evidence="2 3" key="1">
    <citation type="submission" date="2019-06" db="EMBL/GenBank/DDBJ databases">
        <title>Persicimonas caeni gen. nov., sp. nov., a predatory bacterium isolated from solar saltern.</title>
        <authorList>
            <person name="Wang S."/>
        </authorList>
    </citation>
    <scope>NUCLEOTIDE SEQUENCE [LARGE SCALE GENOMIC DNA]</scope>
    <source>
        <strain evidence="2 3">YN101</strain>
    </source>
</reference>
<keyword evidence="3" id="KW-1185">Reference proteome</keyword>
<dbReference type="RefSeq" id="WP_141195724.1">
    <property type="nucleotide sequence ID" value="NZ_CP041186.1"/>
</dbReference>
<dbReference type="InterPro" id="IPR011004">
    <property type="entry name" value="Trimer_LpxA-like_sf"/>
</dbReference>
<dbReference type="InterPro" id="IPR005835">
    <property type="entry name" value="NTP_transferase_dom"/>
</dbReference>
<accession>A0A4Y6PN38</accession>
<dbReference type="AlphaFoldDB" id="A0A4Y6PN38"/>
<evidence type="ECO:0000259" key="1">
    <source>
        <dbReference type="Pfam" id="PF00483"/>
    </source>
</evidence>